<dbReference type="CDD" id="cd13959">
    <property type="entry name" value="PT_UbiA_COQ2"/>
    <property type="match status" value="1"/>
</dbReference>
<comment type="subcellular location">
    <subcellularLocation>
        <location evidence="2">Membrane</location>
        <topology evidence="2">Multi-pass membrane protein</topology>
    </subcellularLocation>
</comment>
<evidence type="ECO:0000256" key="5">
    <source>
        <dbReference type="ARBA" id="ARBA00022679"/>
    </source>
</evidence>
<comment type="similarity">
    <text evidence="4">Belongs to the UbiA prenyltransferase family.</text>
</comment>
<evidence type="ECO:0000256" key="6">
    <source>
        <dbReference type="ARBA" id="ARBA00022692"/>
    </source>
</evidence>
<evidence type="ECO:0000256" key="4">
    <source>
        <dbReference type="ARBA" id="ARBA00005985"/>
    </source>
</evidence>
<gene>
    <name evidence="10" type="ORF">LDAN0321_LOCUS15917</name>
</gene>
<dbReference type="InterPro" id="IPR030470">
    <property type="entry name" value="UbiA_prenylTrfase_CS"/>
</dbReference>
<dbReference type="PANTHER" id="PTHR11048:SF28">
    <property type="entry name" value="4-HYDROXYBENZOATE POLYPRENYLTRANSFERASE, MITOCHONDRIAL"/>
    <property type="match status" value="1"/>
</dbReference>
<reference evidence="10" key="1">
    <citation type="submission" date="2021-01" db="EMBL/GenBank/DDBJ databases">
        <authorList>
            <person name="Corre E."/>
            <person name="Pelletier E."/>
            <person name="Niang G."/>
            <person name="Scheremetjew M."/>
            <person name="Finn R."/>
            <person name="Kale V."/>
            <person name="Holt S."/>
            <person name="Cochrane G."/>
            <person name="Meng A."/>
            <person name="Brown T."/>
            <person name="Cohen L."/>
        </authorList>
    </citation>
    <scope>NUCLEOTIDE SEQUENCE</scope>
    <source>
        <strain evidence="10">B650</strain>
    </source>
</reference>
<feature type="transmembrane region" description="Helical" evidence="9">
    <location>
        <begin position="85"/>
        <end position="104"/>
    </location>
</feature>
<dbReference type="PROSITE" id="PS00943">
    <property type="entry name" value="UBIA"/>
    <property type="match status" value="1"/>
</dbReference>
<feature type="transmembrane region" description="Helical" evidence="9">
    <location>
        <begin position="111"/>
        <end position="128"/>
    </location>
</feature>
<comment type="pathway">
    <text evidence="3">Secondary metabolite biosynthesis.</text>
</comment>
<dbReference type="Pfam" id="PF01040">
    <property type="entry name" value="UbiA"/>
    <property type="match status" value="1"/>
</dbReference>
<feature type="transmembrane region" description="Helical" evidence="9">
    <location>
        <begin position="221"/>
        <end position="241"/>
    </location>
</feature>
<dbReference type="Gene3D" id="1.10.357.140">
    <property type="entry name" value="UbiA prenyltransferase"/>
    <property type="match status" value="1"/>
</dbReference>
<dbReference type="GO" id="GO:0005743">
    <property type="term" value="C:mitochondrial inner membrane"/>
    <property type="evidence" value="ECO:0007669"/>
    <property type="project" value="TreeGrafter"/>
</dbReference>
<evidence type="ECO:0000313" key="10">
    <source>
        <dbReference type="EMBL" id="CAD9598687.1"/>
    </source>
</evidence>
<dbReference type="InterPro" id="IPR000537">
    <property type="entry name" value="UbiA_prenyltransferase"/>
</dbReference>
<keyword evidence="7 9" id="KW-1133">Transmembrane helix</keyword>
<keyword evidence="6 9" id="KW-0812">Transmembrane</keyword>
<evidence type="ECO:0000256" key="1">
    <source>
        <dbReference type="ARBA" id="ARBA00001946"/>
    </source>
</evidence>
<feature type="transmembrane region" description="Helical" evidence="9">
    <location>
        <begin position="159"/>
        <end position="176"/>
    </location>
</feature>
<evidence type="ECO:0000256" key="3">
    <source>
        <dbReference type="ARBA" id="ARBA00005179"/>
    </source>
</evidence>
<comment type="cofactor">
    <cofactor evidence="1">
        <name>Mg(2+)</name>
        <dbReference type="ChEBI" id="CHEBI:18420"/>
    </cofactor>
</comment>
<feature type="transmembrane region" description="Helical" evidence="9">
    <location>
        <begin position="35"/>
        <end position="54"/>
    </location>
</feature>
<keyword evidence="5" id="KW-0808">Transferase</keyword>
<evidence type="ECO:0008006" key="11">
    <source>
        <dbReference type="Google" id="ProtNLM"/>
    </source>
</evidence>
<organism evidence="10">
    <name type="scientific">Leptocylindrus danicus</name>
    <dbReference type="NCBI Taxonomy" id="163516"/>
    <lineage>
        <taxon>Eukaryota</taxon>
        <taxon>Sar</taxon>
        <taxon>Stramenopiles</taxon>
        <taxon>Ochrophyta</taxon>
        <taxon>Bacillariophyta</taxon>
        <taxon>Coscinodiscophyceae</taxon>
        <taxon>Chaetocerotophycidae</taxon>
        <taxon>Leptocylindrales</taxon>
        <taxon>Leptocylindraceae</taxon>
        <taxon>Leptocylindrus</taxon>
    </lineage>
</organism>
<protein>
    <recommendedName>
        <fullName evidence="11">Para-hydroxybenzoate--polyprenyltransferase</fullName>
    </recommendedName>
</protein>
<dbReference type="AlphaFoldDB" id="A0A7S2PGP9"/>
<evidence type="ECO:0000256" key="8">
    <source>
        <dbReference type="ARBA" id="ARBA00023136"/>
    </source>
</evidence>
<evidence type="ECO:0000256" key="2">
    <source>
        <dbReference type="ARBA" id="ARBA00004141"/>
    </source>
</evidence>
<accession>A0A7S2PGP9</accession>
<dbReference type="FunFam" id="1.10.357.140:FF:000008">
    <property type="entry name" value="4-hydroxybenzoate octaprenyltransferase"/>
    <property type="match status" value="1"/>
</dbReference>
<keyword evidence="8 9" id="KW-0472">Membrane</keyword>
<dbReference type="EMBL" id="HBGY01025795">
    <property type="protein sequence ID" value="CAD9598687.1"/>
    <property type="molecule type" value="Transcribed_RNA"/>
</dbReference>
<name>A0A7S2PGP9_9STRA</name>
<dbReference type="PANTHER" id="PTHR11048">
    <property type="entry name" value="PRENYLTRANSFERASES"/>
    <property type="match status" value="1"/>
</dbReference>
<dbReference type="InterPro" id="IPR039653">
    <property type="entry name" value="Prenyltransferase"/>
</dbReference>
<dbReference type="GO" id="GO:0006744">
    <property type="term" value="P:ubiquinone biosynthetic process"/>
    <property type="evidence" value="ECO:0007669"/>
    <property type="project" value="TreeGrafter"/>
</dbReference>
<evidence type="ECO:0000256" key="7">
    <source>
        <dbReference type="ARBA" id="ARBA00022989"/>
    </source>
</evidence>
<proteinExistence type="inferred from homology"/>
<evidence type="ECO:0000256" key="9">
    <source>
        <dbReference type="SAM" id="Phobius"/>
    </source>
</evidence>
<dbReference type="GO" id="GO:0016765">
    <property type="term" value="F:transferase activity, transferring alkyl or aryl (other than methyl) groups"/>
    <property type="evidence" value="ECO:0007669"/>
    <property type="project" value="InterPro"/>
</dbReference>
<sequence length="242" mass="26329">MRGAGCTINDMWDREFDKSVERTKTRPLACGDLTMTQATMFLAAQLTTGLGVLLSLPHLDYCFKLGAASLPLVIAYPLMKRYTNWPQLVLGMTFNWGALMGWAATHGTLDLNAVLPLYISGVCWTIVYDTLYAHQDKVDDAKLGLKSTALFFGDNTKPILHGFAAFTLVGWSLAGYGAGYTDAVYYVGCTLGYSHLVWQIQTADLHDSENLAYRFKSNNQVGAIIFASCVAGSAAAISIPAM</sequence>
<dbReference type="InterPro" id="IPR044878">
    <property type="entry name" value="UbiA_sf"/>
</dbReference>